<evidence type="ECO:0000313" key="3">
    <source>
        <dbReference type="Proteomes" id="UP000287144"/>
    </source>
</evidence>
<organism evidence="2 3">
    <name type="scientific">Fusarium oligoseptatum</name>
    <dbReference type="NCBI Taxonomy" id="2604345"/>
    <lineage>
        <taxon>Eukaryota</taxon>
        <taxon>Fungi</taxon>
        <taxon>Dikarya</taxon>
        <taxon>Ascomycota</taxon>
        <taxon>Pezizomycotina</taxon>
        <taxon>Sordariomycetes</taxon>
        <taxon>Hypocreomycetidae</taxon>
        <taxon>Hypocreales</taxon>
        <taxon>Nectriaceae</taxon>
        <taxon>Fusarium</taxon>
        <taxon>Fusarium solani species complex</taxon>
    </lineage>
</organism>
<keyword evidence="3" id="KW-1185">Reference proteome</keyword>
<feature type="compositionally biased region" description="Basic and acidic residues" evidence="1">
    <location>
        <begin position="86"/>
        <end position="97"/>
    </location>
</feature>
<sequence>METPLSPAQDSTLNIQTPTTARRYDSYEVRAVSVPSDNDTPTRGASPFAVNDDLLADQENLPPSSSKSRHSRVLSGATLSPLKILVDQREARESRKS</sequence>
<evidence type="ECO:0000256" key="1">
    <source>
        <dbReference type="SAM" id="MobiDB-lite"/>
    </source>
</evidence>
<proteinExistence type="predicted"/>
<protein>
    <submittedName>
        <fullName evidence="2">Uncharacterized protein</fullName>
    </submittedName>
</protein>
<dbReference type="EMBL" id="NKCK01000108">
    <property type="protein sequence ID" value="RSL99086.1"/>
    <property type="molecule type" value="Genomic_DNA"/>
</dbReference>
<dbReference type="STRING" id="1325735.A0A428TAM5"/>
<reference evidence="2 3" key="1">
    <citation type="submission" date="2017-06" db="EMBL/GenBank/DDBJ databases">
        <title>Comparative genomic analysis of Ambrosia Fusariam Clade fungi.</title>
        <authorList>
            <person name="Stajich J.E."/>
            <person name="Carrillo J."/>
            <person name="Kijimoto T."/>
            <person name="Eskalen A."/>
            <person name="O'Donnell K."/>
            <person name="Kasson M."/>
        </authorList>
    </citation>
    <scope>NUCLEOTIDE SEQUENCE [LARGE SCALE GENOMIC DNA]</scope>
    <source>
        <strain evidence="2 3">NRRL62579</strain>
    </source>
</reference>
<feature type="region of interest" description="Disordered" evidence="1">
    <location>
        <begin position="1"/>
        <end position="97"/>
    </location>
</feature>
<comment type="caution">
    <text evidence="2">The sequence shown here is derived from an EMBL/GenBank/DDBJ whole genome shotgun (WGS) entry which is preliminary data.</text>
</comment>
<feature type="compositionally biased region" description="Polar residues" evidence="1">
    <location>
        <begin position="1"/>
        <end position="20"/>
    </location>
</feature>
<dbReference type="AlphaFoldDB" id="A0A428TAM5"/>
<name>A0A428TAM5_9HYPO</name>
<accession>A0A428TAM5</accession>
<evidence type="ECO:0000313" key="2">
    <source>
        <dbReference type="EMBL" id="RSL99086.1"/>
    </source>
</evidence>
<dbReference type="Proteomes" id="UP000287144">
    <property type="component" value="Unassembled WGS sequence"/>
</dbReference>
<gene>
    <name evidence="2" type="ORF">CEP52_009911</name>
</gene>